<feature type="region of interest" description="Disordered" evidence="1">
    <location>
        <begin position="141"/>
        <end position="186"/>
    </location>
</feature>
<keyword evidence="3" id="KW-1185">Reference proteome</keyword>
<organism evidence="2 3">
    <name type="scientific">Didymella pomorum</name>
    <dbReference type="NCBI Taxonomy" id="749634"/>
    <lineage>
        <taxon>Eukaryota</taxon>
        <taxon>Fungi</taxon>
        <taxon>Dikarya</taxon>
        <taxon>Ascomycota</taxon>
        <taxon>Pezizomycotina</taxon>
        <taxon>Dothideomycetes</taxon>
        <taxon>Pleosporomycetidae</taxon>
        <taxon>Pleosporales</taxon>
        <taxon>Pleosporineae</taxon>
        <taxon>Didymellaceae</taxon>
        <taxon>Didymella</taxon>
    </lineage>
</organism>
<dbReference type="Proteomes" id="UP001140510">
    <property type="component" value="Unassembled WGS sequence"/>
</dbReference>
<reference evidence="2" key="1">
    <citation type="submission" date="2022-10" db="EMBL/GenBank/DDBJ databases">
        <title>Tapping the CABI collections for fungal endophytes: first genome assemblies for Collariella, Neodidymelliopsis, Ascochyta clinopodiicola, Didymella pomorum, Didymosphaeria variabile, Neocosmospora piperis and Neocucurbitaria cava.</title>
        <authorList>
            <person name="Hill R."/>
        </authorList>
    </citation>
    <scope>NUCLEOTIDE SEQUENCE</scope>
    <source>
        <strain evidence="2">IMI 355091</strain>
    </source>
</reference>
<accession>A0A9W8ZCU6</accession>
<sequence>MEAFAPPAENKLKGDALFVVENIGSLINKKAFWLTSVECALGPHCPGYAKLPQDFKQYFTFSLHYFEIISKQTSRRSYQYISFKQHIGWGWNIIRDFMISLDNVKELDIFSIGSQVGRLHKALLELLEQLGIDELKDESEDGFEDMEIDSQPSSLAEPTAQLDSPTSPQSSISTVQQSAPAPATQGLTPSQQALARVIVGGISIVGLNAIIDSSLQKTLKIEEDWLENFLANGGYVKPWFDHEAIQNHPGVVSWLERFFRLSKHMAVTYGDEGHRRSKALDTLIEAHGTVKKILNDVSLSDERRVEKPRGSRQP</sequence>
<evidence type="ECO:0000313" key="3">
    <source>
        <dbReference type="Proteomes" id="UP001140510"/>
    </source>
</evidence>
<comment type="caution">
    <text evidence="2">The sequence shown here is derived from an EMBL/GenBank/DDBJ whole genome shotgun (WGS) entry which is preliminary data.</text>
</comment>
<proteinExistence type="predicted"/>
<evidence type="ECO:0000256" key="1">
    <source>
        <dbReference type="SAM" id="MobiDB-lite"/>
    </source>
</evidence>
<feature type="compositionally biased region" description="Polar residues" evidence="1">
    <location>
        <begin position="150"/>
        <end position="186"/>
    </location>
</feature>
<gene>
    <name evidence="2" type="ORF">N0V91_006741</name>
</gene>
<name>A0A9W8ZCU6_9PLEO</name>
<dbReference type="AlphaFoldDB" id="A0A9W8ZCU6"/>
<evidence type="ECO:0000313" key="2">
    <source>
        <dbReference type="EMBL" id="KAJ4403165.1"/>
    </source>
</evidence>
<dbReference type="EMBL" id="JAPEVA010000054">
    <property type="protein sequence ID" value="KAJ4403165.1"/>
    <property type="molecule type" value="Genomic_DNA"/>
</dbReference>
<protein>
    <submittedName>
        <fullName evidence="2">Uncharacterized protein</fullName>
    </submittedName>
</protein>